<evidence type="ECO:0000256" key="3">
    <source>
        <dbReference type="ARBA" id="ARBA00022801"/>
    </source>
</evidence>
<keyword evidence="2" id="KW-0645">Protease</keyword>
<dbReference type="Pfam" id="PF08246">
    <property type="entry name" value="Inhibitor_I29"/>
    <property type="match status" value="3"/>
</dbReference>
<dbReference type="InterPro" id="IPR039417">
    <property type="entry name" value="Peptidase_C1A_papain-like"/>
</dbReference>
<proteinExistence type="inferred from homology"/>
<dbReference type="PRINTS" id="PR00705">
    <property type="entry name" value="PAPAIN"/>
</dbReference>
<dbReference type="InterPro" id="IPR013201">
    <property type="entry name" value="Prot_inhib_I29"/>
</dbReference>
<keyword evidence="4" id="KW-0788">Thiol protease</keyword>
<keyword evidence="6" id="KW-1015">Disulfide bond</keyword>
<accession>A0ABM5KY80</accession>
<organism evidence="10 11">
    <name type="scientific">Diabrotica virgifera virgifera</name>
    <name type="common">western corn rootworm</name>
    <dbReference type="NCBI Taxonomy" id="50390"/>
    <lineage>
        <taxon>Eukaryota</taxon>
        <taxon>Metazoa</taxon>
        <taxon>Ecdysozoa</taxon>
        <taxon>Arthropoda</taxon>
        <taxon>Hexapoda</taxon>
        <taxon>Insecta</taxon>
        <taxon>Pterygota</taxon>
        <taxon>Neoptera</taxon>
        <taxon>Endopterygota</taxon>
        <taxon>Coleoptera</taxon>
        <taxon>Polyphaga</taxon>
        <taxon>Cucujiformia</taxon>
        <taxon>Chrysomeloidea</taxon>
        <taxon>Chrysomelidae</taxon>
        <taxon>Galerucinae</taxon>
        <taxon>Diabroticina</taxon>
        <taxon>Diabroticites</taxon>
        <taxon>Diabrotica</taxon>
    </lineage>
</organism>
<reference evidence="10" key="1">
    <citation type="submission" date="2025-05" db="UniProtKB">
        <authorList>
            <consortium name="EnsemblMetazoa"/>
        </authorList>
    </citation>
    <scope>IDENTIFICATION</scope>
</reference>
<evidence type="ECO:0000256" key="4">
    <source>
        <dbReference type="ARBA" id="ARBA00022807"/>
    </source>
</evidence>
<feature type="domain" description="Peptidase C1A papain C-terminal" evidence="8">
    <location>
        <begin position="773"/>
        <end position="985"/>
    </location>
</feature>
<dbReference type="RefSeq" id="XP_050515149.1">
    <property type="nucleotide sequence ID" value="XM_050659192.1"/>
</dbReference>
<evidence type="ECO:0000256" key="5">
    <source>
        <dbReference type="ARBA" id="ARBA00023145"/>
    </source>
</evidence>
<evidence type="ECO:0000256" key="6">
    <source>
        <dbReference type="ARBA" id="ARBA00023157"/>
    </source>
</evidence>
<feature type="domain" description="Cathepsin propeptide inhibitor" evidence="9">
    <location>
        <begin position="685"/>
        <end position="745"/>
    </location>
</feature>
<feature type="chain" id="PRO_5045745860" description="Cathepsin L-like proteinase" evidence="7">
    <location>
        <begin position="17"/>
        <end position="986"/>
    </location>
</feature>
<feature type="domain" description="Peptidase C1A papain C-terminal" evidence="8">
    <location>
        <begin position="111"/>
        <end position="321"/>
    </location>
</feature>
<evidence type="ECO:0000256" key="7">
    <source>
        <dbReference type="SAM" id="SignalP"/>
    </source>
</evidence>
<dbReference type="Gene3D" id="3.90.70.10">
    <property type="entry name" value="Cysteine proteinases"/>
    <property type="match status" value="3"/>
</dbReference>
<dbReference type="InterPro" id="IPR013128">
    <property type="entry name" value="Peptidase_C1A"/>
</dbReference>
<keyword evidence="3" id="KW-0378">Hydrolase</keyword>
<evidence type="ECO:0000256" key="1">
    <source>
        <dbReference type="ARBA" id="ARBA00008455"/>
    </source>
</evidence>
<keyword evidence="5" id="KW-0865">Zymogen</keyword>
<evidence type="ECO:0000313" key="11">
    <source>
        <dbReference type="Proteomes" id="UP001652700"/>
    </source>
</evidence>
<dbReference type="PROSITE" id="PS00639">
    <property type="entry name" value="THIOL_PROTEASE_HIS"/>
    <property type="match status" value="3"/>
</dbReference>
<keyword evidence="7" id="KW-0732">Signal</keyword>
<dbReference type="GeneID" id="114337705"/>
<name>A0ABM5KY80_DIAVI</name>
<dbReference type="PANTHER" id="PTHR12411">
    <property type="entry name" value="CYSTEINE PROTEASE FAMILY C1-RELATED"/>
    <property type="match status" value="1"/>
</dbReference>
<evidence type="ECO:0000256" key="2">
    <source>
        <dbReference type="ARBA" id="ARBA00022670"/>
    </source>
</evidence>
<dbReference type="Proteomes" id="UP001652700">
    <property type="component" value="Unplaced"/>
</dbReference>
<dbReference type="InterPro" id="IPR025660">
    <property type="entry name" value="Pept_his_AS"/>
</dbReference>
<dbReference type="InterPro" id="IPR025661">
    <property type="entry name" value="Pept_asp_AS"/>
</dbReference>
<sequence>MRFLILFAALAVSANALTSHEKWAQFKVDHSKKYEHLREEQVRFQIFSDNLRKIEEHNARYQNGEVSYYLGVNQFADMTPEEFKAMLDSQIVHKPEPNMTSRFVVDPQSTVPESIDWREKGAVAPVRDQGGCGSCWAFSAAGSLEGQRFLKENKLEVLSTQQLVDCSRGYENLGCTGGYPHWAFNYIKDNGLCLDSDYEYQGEDGYCLQCEPVVKNIKGYQSIDKTEEALKEAVGTAGPVSVCVCANFEWQLYGGGVFDHALCFSDTLNHAVLAVGYAEENGKDFWLIKNSWGTSWGEEGYIRLVRGKQQCGINQLPNYPLLKMRFFILLAVLAVAVNATSVHQQWAQFKVNHSKKYGHLKEEQVRFQVFSQNLQKIEQHNARYQNGEVSFYLGVNQFADMTSEEFKAMLDSQLIHKPKRDITSRFVADPQLTVPESIDWREKGAVNPVRDQEQCGSCWAFSAAGALEGQRFLKEGKLEVLSTQQLVDCSRDYKNEGCNGGWPHWAYDYIKDNGLCLESKYRYQGYDGYYCKECIPAIKKINGYSSINQTEEALKEAVGTAGPIAVCVNANDDWQLYSGGILESQSCPGGESINHAVLAVGYGSENGKDFWLIKNSWNTYWGEEGYLRIVRGKNQCGINEVADYPLLHRIYHCEIRCERCLKMRFLILLAVLAVAVNATSIHQQWATFKVNHSKKYGHLKEEQVRFQVFSQNLRKIEEHNARYQNGEVSFYLGVNQFADMTSEEFKAMLDSQLIHKPKRNITSRFVADPQLTVPESIDWREKGAVAPIRDQGQCGSCWAFSAAGALEGQRFLKEGKLEVLSTQQLVDCSRDYKNEGCNGGWPHWAYDYIKDNGLCLESNYRYQGYDGYYCKECIPAIKKINGYSSINKTEEALKEAVGTAGPIAVCVNANDDWQLYSGGILESQSCPGGESINHAVLAVGYGSENGKDFWLIKNSWNTYWGEEGYLRIVRGKNQCGINEVADYPLL</sequence>
<dbReference type="EnsemblMetazoa" id="XM_050659192.1">
    <property type="protein sequence ID" value="XP_050515149.1"/>
    <property type="gene ID" value="LOC114337705"/>
</dbReference>
<evidence type="ECO:0000313" key="10">
    <source>
        <dbReference type="EnsemblMetazoa" id="XP_050515149.1"/>
    </source>
</evidence>
<dbReference type="SMART" id="SM00848">
    <property type="entry name" value="Inhibitor_I29"/>
    <property type="match status" value="3"/>
</dbReference>
<dbReference type="InterPro" id="IPR038765">
    <property type="entry name" value="Papain-like_cys_pep_sf"/>
</dbReference>
<comment type="similarity">
    <text evidence="1">Belongs to the peptidase C1 family.</text>
</comment>
<dbReference type="InterPro" id="IPR000169">
    <property type="entry name" value="Pept_cys_AS"/>
</dbReference>
<dbReference type="PROSITE" id="PS00640">
    <property type="entry name" value="THIOL_PROTEASE_ASN"/>
    <property type="match status" value="3"/>
</dbReference>
<dbReference type="SMART" id="SM00645">
    <property type="entry name" value="Pept_C1"/>
    <property type="match status" value="3"/>
</dbReference>
<evidence type="ECO:0008006" key="12">
    <source>
        <dbReference type="Google" id="ProtNLM"/>
    </source>
</evidence>
<feature type="domain" description="Peptidase C1A papain C-terminal" evidence="8">
    <location>
        <begin position="434"/>
        <end position="646"/>
    </location>
</feature>
<dbReference type="Pfam" id="PF00112">
    <property type="entry name" value="Peptidase_C1"/>
    <property type="match status" value="3"/>
</dbReference>
<dbReference type="InterPro" id="IPR000668">
    <property type="entry name" value="Peptidase_C1A_C"/>
</dbReference>
<evidence type="ECO:0000259" key="9">
    <source>
        <dbReference type="SMART" id="SM00848"/>
    </source>
</evidence>
<dbReference type="CDD" id="cd02248">
    <property type="entry name" value="Peptidase_C1A"/>
    <property type="match status" value="3"/>
</dbReference>
<keyword evidence="11" id="KW-1185">Reference proteome</keyword>
<protein>
    <recommendedName>
        <fullName evidence="12">Cathepsin L-like proteinase</fullName>
    </recommendedName>
</protein>
<feature type="domain" description="Cathepsin propeptide inhibitor" evidence="9">
    <location>
        <begin position="346"/>
        <end position="406"/>
    </location>
</feature>
<feature type="domain" description="Cathepsin propeptide inhibitor" evidence="9">
    <location>
        <begin position="23"/>
        <end position="83"/>
    </location>
</feature>
<evidence type="ECO:0000259" key="8">
    <source>
        <dbReference type="SMART" id="SM00645"/>
    </source>
</evidence>
<feature type="signal peptide" evidence="7">
    <location>
        <begin position="1"/>
        <end position="16"/>
    </location>
</feature>
<dbReference type="PROSITE" id="PS00139">
    <property type="entry name" value="THIOL_PROTEASE_CYS"/>
    <property type="match status" value="3"/>
</dbReference>
<dbReference type="SUPFAM" id="SSF54001">
    <property type="entry name" value="Cysteine proteinases"/>
    <property type="match status" value="3"/>
</dbReference>